<feature type="compositionally biased region" description="Low complexity" evidence="4">
    <location>
        <begin position="2391"/>
        <end position="2401"/>
    </location>
</feature>
<name>A0A182J6F6_ANOAO</name>
<feature type="compositionally biased region" description="Basic and acidic residues" evidence="4">
    <location>
        <begin position="1908"/>
        <end position="1922"/>
    </location>
</feature>
<dbReference type="InterPro" id="IPR036322">
    <property type="entry name" value="WD40_repeat_dom_sf"/>
</dbReference>
<feature type="compositionally biased region" description="Acidic residues" evidence="4">
    <location>
        <begin position="1670"/>
        <end position="1695"/>
    </location>
</feature>
<feature type="compositionally biased region" description="Low complexity" evidence="4">
    <location>
        <begin position="2424"/>
        <end position="2439"/>
    </location>
</feature>
<feature type="compositionally biased region" description="Low complexity" evidence="4">
    <location>
        <begin position="1620"/>
        <end position="1640"/>
    </location>
</feature>
<dbReference type="InterPro" id="IPR019775">
    <property type="entry name" value="WD40_repeat_CS"/>
</dbReference>
<dbReference type="STRING" id="41427.A0A182J6F6"/>
<evidence type="ECO:0000256" key="3">
    <source>
        <dbReference type="ARBA" id="ARBA00023117"/>
    </source>
</evidence>
<feature type="region of interest" description="Disordered" evidence="4">
    <location>
        <begin position="701"/>
        <end position="751"/>
    </location>
</feature>
<feature type="region of interest" description="Disordered" evidence="4">
    <location>
        <begin position="832"/>
        <end position="1029"/>
    </location>
</feature>
<feature type="compositionally biased region" description="Polar residues" evidence="4">
    <location>
        <begin position="2549"/>
        <end position="2563"/>
    </location>
</feature>
<feature type="compositionally biased region" description="Basic and acidic residues" evidence="4">
    <location>
        <begin position="954"/>
        <end position="966"/>
    </location>
</feature>
<proteinExistence type="predicted"/>
<dbReference type="FunFam" id="2.130.10.10:FF:000674">
    <property type="entry name" value="WD-repeat protein, putative"/>
    <property type="match status" value="1"/>
</dbReference>
<keyword evidence="2" id="KW-0677">Repeat</keyword>
<feature type="region of interest" description="Disordered" evidence="4">
    <location>
        <begin position="1372"/>
        <end position="1417"/>
    </location>
</feature>
<reference evidence="6" key="1">
    <citation type="submission" date="2022-08" db="UniProtKB">
        <authorList>
            <consortium name="EnsemblMetazoa"/>
        </authorList>
    </citation>
    <scope>IDENTIFICATION</scope>
    <source>
        <strain evidence="6">EBRO</strain>
    </source>
</reference>
<dbReference type="PANTHER" id="PTHR16266">
    <property type="entry name" value="WD REPEAT DOMAIN 9"/>
    <property type="match status" value="1"/>
</dbReference>
<dbReference type="GO" id="GO:0006357">
    <property type="term" value="P:regulation of transcription by RNA polymerase II"/>
    <property type="evidence" value="ECO:0007669"/>
    <property type="project" value="TreeGrafter"/>
</dbReference>
<dbReference type="SUPFAM" id="SSF50978">
    <property type="entry name" value="WD40 repeat-like"/>
    <property type="match status" value="1"/>
</dbReference>
<evidence type="ECO:0000256" key="4">
    <source>
        <dbReference type="SAM" id="MobiDB-lite"/>
    </source>
</evidence>
<dbReference type="InterPro" id="IPR018359">
    <property type="entry name" value="Bromodomain_CS"/>
</dbReference>
<dbReference type="CDD" id="cd05529">
    <property type="entry name" value="Bromo_WDR9_I_like"/>
    <property type="match status" value="1"/>
</dbReference>
<feature type="compositionally biased region" description="Low complexity" evidence="4">
    <location>
        <begin position="2112"/>
        <end position="2124"/>
    </location>
</feature>
<dbReference type="PROSITE" id="PS50082">
    <property type="entry name" value="WD_REPEATS_2"/>
    <property type="match status" value="6"/>
</dbReference>
<dbReference type="GO" id="GO:0005634">
    <property type="term" value="C:nucleus"/>
    <property type="evidence" value="ECO:0007669"/>
    <property type="project" value="TreeGrafter"/>
</dbReference>
<feature type="compositionally biased region" description="Basic residues" evidence="4">
    <location>
        <begin position="1010"/>
        <end position="1021"/>
    </location>
</feature>
<feature type="compositionally biased region" description="Acidic residues" evidence="4">
    <location>
        <begin position="1963"/>
        <end position="1979"/>
    </location>
</feature>
<feature type="compositionally biased region" description="Gly residues" evidence="4">
    <location>
        <begin position="1536"/>
        <end position="1564"/>
    </location>
</feature>
<dbReference type="Gene3D" id="2.130.10.10">
    <property type="entry name" value="YVTN repeat-like/Quinoprotein amine dehydrogenase"/>
    <property type="match status" value="3"/>
</dbReference>
<dbReference type="Pfam" id="PF25313">
    <property type="entry name" value="BRWD_AD"/>
    <property type="match status" value="1"/>
</dbReference>
<dbReference type="GO" id="GO:0007010">
    <property type="term" value="P:cytoskeleton organization"/>
    <property type="evidence" value="ECO:0007669"/>
    <property type="project" value="TreeGrafter"/>
</dbReference>
<feature type="compositionally biased region" description="Low complexity" evidence="4">
    <location>
        <begin position="1660"/>
        <end position="1669"/>
    </location>
</feature>
<feature type="region of interest" description="Disordered" evidence="4">
    <location>
        <begin position="1535"/>
        <end position="2712"/>
    </location>
</feature>
<dbReference type="InterPro" id="IPR015943">
    <property type="entry name" value="WD40/YVTN_repeat-like_dom_sf"/>
</dbReference>
<feature type="compositionally biased region" description="Acidic residues" evidence="4">
    <location>
        <begin position="899"/>
        <end position="918"/>
    </location>
</feature>
<organism evidence="6">
    <name type="scientific">Anopheles atroparvus</name>
    <name type="common">European mosquito</name>
    <dbReference type="NCBI Taxonomy" id="41427"/>
    <lineage>
        <taxon>Eukaryota</taxon>
        <taxon>Metazoa</taxon>
        <taxon>Ecdysozoa</taxon>
        <taxon>Arthropoda</taxon>
        <taxon>Hexapoda</taxon>
        <taxon>Insecta</taxon>
        <taxon>Pterygota</taxon>
        <taxon>Neoptera</taxon>
        <taxon>Endopterygota</taxon>
        <taxon>Diptera</taxon>
        <taxon>Nematocera</taxon>
        <taxon>Culicoidea</taxon>
        <taxon>Culicidae</taxon>
        <taxon>Anophelinae</taxon>
        <taxon>Anopheles</taxon>
    </lineage>
</organism>
<feature type="compositionally biased region" description="Acidic residues" evidence="4">
    <location>
        <begin position="2284"/>
        <end position="2297"/>
    </location>
</feature>
<dbReference type="Pfam" id="PF25437">
    <property type="entry name" value="BRWD1_N"/>
    <property type="match status" value="1"/>
</dbReference>
<feature type="domain" description="Bromo" evidence="5">
    <location>
        <begin position="1435"/>
        <end position="1505"/>
    </location>
</feature>
<feature type="compositionally biased region" description="Low complexity" evidence="4">
    <location>
        <begin position="2132"/>
        <end position="2159"/>
    </location>
</feature>
<dbReference type="PROSITE" id="PS00633">
    <property type="entry name" value="BROMODOMAIN_1"/>
    <property type="match status" value="1"/>
</dbReference>
<dbReference type="InterPro" id="IPR001680">
    <property type="entry name" value="WD40_rpt"/>
</dbReference>
<dbReference type="SUPFAM" id="SSF47370">
    <property type="entry name" value="Bromodomain"/>
    <property type="match status" value="2"/>
</dbReference>
<feature type="compositionally biased region" description="Acidic residues" evidence="4">
    <location>
        <begin position="1851"/>
        <end position="1883"/>
    </location>
</feature>
<feature type="compositionally biased region" description="Gly residues" evidence="4">
    <location>
        <begin position="1388"/>
        <end position="1402"/>
    </location>
</feature>
<feature type="compositionally biased region" description="Basic and acidic residues" evidence="4">
    <location>
        <begin position="1989"/>
        <end position="1998"/>
    </location>
</feature>
<evidence type="ECO:0000313" key="6">
    <source>
        <dbReference type="EnsemblMetazoa" id="AATE012248-PA.1"/>
    </source>
</evidence>
<dbReference type="EnsemblMetazoa" id="AATE012248-RA">
    <property type="protein sequence ID" value="AATE012248-PA.1"/>
    <property type="gene ID" value="AATE012248"/>
</dbReference>
<feature type="compositionally biased region" description="Acidic residues" evidence="4">
    <location>
        <begin position="2345"/>
        <end position="2367"/>
    </location>
</feature>
<dbReference type="Pfam" id="PF00439">
    <property type="entry name" value="Bromodomain"/>
    <property type="match status" value="2"/>
</dbReference>
<dbReference type="PROSITE" id="PS50014">
    <property type="entry name" value="BROMODOMAIN_2"/>
    <property type="match status" value="2"/>
</dbReference>
<feature type="compositionally biased region" description="Low complexity" evidence="4">
    <location>
        <begin position="2065"/>
        <end position="2086"/>
    </location>
</feature>
<feature type="compositionally biased region" description="Basic and acidic residues" evidence="4">
    <location>
        <begin position="2508"/>
        <end position="2518"/>
    </location>
</feature>
<accession>A0A182J6F6</accession>
<feature type="compositionally biased region" description="Acidic residues" evidence="4">
    <location>
        <begin position="2375"/>
        <end position="2384"/>
    </location>
</feature>
<dbReference type="SMART" id="SM00320">
    <property type="entry name" value="WD40"/>
    <property type="match status" value="8"/>
</dbReference>
<feature type="compositionally biased region" description="Low complexity" evidence="4">
    <location>
        <begin position="2194"/>
        <end position="2215"/>
    </location>
</feature>
<dbReference type="InterPro" id="IPR036427">
    <property type="entry name" value="Bromodomain-like_sf"/>
</dbReference>
<feature type="compositionally biased region" description="Gly residues" evidence="4">
    <location>
        <begin position="872"/>
        <end position="884"/>
    </location>
</feature>
<feature type="compositionally biased region" description="Basic residues" evidence="4">
    <location>
        <begin position="1715"/>
        <end position="1737"/>
    </location>
</feature>
<keyword evidence="3" id="KW-0103">Bromodomain</keyword>
<dbReference type="GO" id="GO:0008360">
    <property type="term" value="P:regulation of cell shape"/>
    <property type="evidence" value="ECO:0007669"/>
    <property type="project" value="TreeGrafter"/>
</dbReference>
<dbReference type="FunFam" id="2.130.10.10:FF:001397">
    <property type="entry name" value="AGAP002030-PA-like protein"/>
    <property type="match status" value="1"/>
</dbReference>
<sequence>LTDCGELTCAKMEDRSLVNGNVLVPELYFLISKFLANGPLRETAKVLVQELEHLDILPRRLDWTGQEHRQTLEELERKYPHIGPQHLLEVCTRIGPLLDRELPPAVSGVLSVLGAGRQSLLRTQQSVSRPRQLLDYYTRLHEAPLSDVVNRNNTHNLVKVLYGRESAGPLTRRQAVPTYFYTKQTLQRRTLGHLSAVYCVLFDRTGKYIITGADDFLVKLWSAIDGRLLATFRGASAEITDIAINLDNTMLAAGSLDRILRVWDLQYGGPIAVLSGHTGMITSVNFCPSPKTDLRYLVTTSTDGSVAFWEYSTRGGKTAFCSKPTSYHEKLRPGQAQMICASFSPGGIFLAAGSADHHVRVYLMSEDGPKRILETESHADTVDSIQWAHAGLRFISGSKDGTALVWHFESQQWKSIRLAMGDRLPSCPPPNADDNVKLKVTMVSWDNTDNWVITAVNDHTIKVWNAHTGKLHRVLRGHTNEIYVLESHQKDSGVLLSAGHDGHLFIWDIVQGVSIASFVNRIDDHGDGGIYDAKWSPDGTMIAATDSHGHILMFGYGSGHEKLKKLPQELFFHTDYRPLIRDSALHVMDEQTQTMPHLMPPPFLVDIDGNPYPPALQRLVPGRENCPTDQLIPNISVGNEGGEPMQPPAPQVQQQQPLVPQPVAAVAVAAAAPQQPQQQRQGADGAYSNIDRMIEALANRRPAGAPAPGDDQPAAPDSNNDRDRPQFNGGPNAAARPNNNAGGGGAPGPAAAAAGAAVAGARNGGGMQQQQRFGSAGNWHRTEEGFKFHRRQYVRPMSHSGMVNLKQRVYAAGLQELEVYRREMRRRPVMINTANSGGGAGGQLVGGGGSRRAGGARAGGGGGSRSLRRANGGEGGANGGGGGRPAPAYRTRAVRENEPAPEPEDDPTAEEHNDDDSSSSESSNSDYSTAIEEKLDLSGSSSSDTQSSDYSDWVSHEPGRNLEPPKRSKRKHVQRRAYSPPDPDQPGPSNATAGPTAGTSGSNGSGAGGSRRRSTKVRKIPLTRDGEIPEQFRPPEWLSEVIPRKAPYYPQMGDEVVYFRQGHQRYLEAVRSKSVYNLGNRCEPWAAIDIAAHELCKVIGIKYEIRPPRLCCLKLAIISEEGELTGRSFAIKYHDMPDVLDFLVLKQTFDTSVGRSWGPGDRFRCMIEDVWWTGQIESHNQLSAEFPESLFMCFRVRWDNGEYELMSPWDLEPVDEARQPEEVGGAVPVLAEELQATLYQPKPEEWPRGDRDASCRRIIAGLEQVMGLAIADLFLAPVDLNIYPEYAFVVEYPIDLNTIKSRFENHFYRRITSAQFDVRYLATNAEKFNESHSTIVRNARIITDLCLRILSDLNEIDVPAVYHQLVDTYLSSDSETERHRPGPSTSGAGSGGAGPSGSGGTSSGRRPPAGSRRSRRLVPEGDWRVDCRELLEMIWQCDDSEPFREPVDTIEHPDYLQIIDAPMDLRTIKEDLLGGNYETPYDFCKDMKLIFQNSRSYNTNKRSRIYSMTLRLSTLFEAHIKPIIYNWKLARRRGKAGGGSRRSGGAGATSGGGGNGLIGAGTSGNNGLASSSSKRRRDDRRDGGGAGPSSSRRAAAALNSSSGSGMNTSGSSAHPLAIPGPSSSRSSRGAATSAASNGARMLTRRGRRSQDEDEEDEEASAATSEAEGSSSDEDDKSTTDSDSDDDDDDDDDDDSTGVPVSHRADYDSGEMYNPYKRRRSKAQKQKKKKKKVRRKTAHAVSSTTKRKHPAGDSPAAAASGSSRRTGPAPLARSVRQDLFGVAAPQSSGEPTGGSSRSLRNGGGGGGGSSMDGSSDSKPKTTAQAVAVGGGVLIGAGSKRPRRSTRNQMDSSNDDDDNDDDDDDDDDDDEAEGHEDVDDSEDEGGQGQGVSGGSEGRPYRGPPAKRNRGRYESDHSYHKERPKTARIMSDTDNEEDEPPRSTRGSVRRAQAEWGKSEDSLEAPNNDEDDDDDDDDDEDDDGRGAAVAAETSRRNARHNEEDDEEEEEEAAVVVGGPSRRRQIASSSSTATPATPPTRRMRVRKLVSDLEQSPEETSNISKRGSTQRALRAAAARNRTAAPSAASSSSSHRRDWYASESDNETASTSGHAAQPVASTSSSYLSSRSSSRRVHVETTTSSTNGAGTVVRKTVTSTSTSSTTVASGRRLLRGDSNSVTASSNTPPPHTVDHNYGEPGPSSSSASSSAAVATASAVVPSTSGGGGASTAASASSSTVAVAALRRTRNRSTMLSRHQRNADELDQGVLVAAAAPTTVGGMEQRRRVTPHDDDDDDDDGSEDDNLPLRARTSVSAVSGLRTAGDAGATARQLRSSRTGGVKRKARLSSSHDDADEDVEDEESEPVVEDEEELEADNAGAEVNDSDSDDDDTPLGHMRGAGTASTSTATRTRKGSRSQTAAVAGTPKKTGDSGASSFGTRSSSSSSALANRTRRKERYTSDEDYEVPGTSSGRSTRKLKRPRYNEESEDEEETTVVDRRRGGGGGGSVAGTSSLRRATDAAEVNHNDDDDGDDGVVVVGGSRNHRSNGAAAAARLQPSRTSASDTTNTSRGSFLPSEAAGRPSVRSSRTRDHHLRQQQQPPQQRPRQHNRAEEHDEDDEDDDDEEENGVDEAALTSYNAPEVGRQEENEEEDEGRPHSVACDEESDGFEGQSEVSTDDDDGLYYYPPAVTVKNDSGRLSSRRGLGRFLAGDDDPLEGPPSPFAEQVEEAAAEENRLQQQQMMTVDANSTGSSLDVQVDDIIYDIEDVMMLSVASINDTTGTHGNGSVDGDLDVILGT</sequence>
<feature type="compositionally biased region" description="Low complexity" evidence="4">
    <location>
        <begin position="937"/>
        <end position="952"/>
    </location>
</feature>
<feature type="compositionally biased region" description="Acidic residues" evidence="4">
    <location>
        <begin position="1999"/>
        <end position="2008"/>
    </location>
</feature>
<feature type="compositionally biased region" description="Low complexity" evidence="4">
    <location>
        <begin position="987"/>
        <end position="1000"/>
    </location>
</feature>
<feature type="compositionally biased region" description="Polar residues" evidence="4">
    <location>
        <begin position="2169"/>
        <end position="2178"/>
    </location>
</feature>
<dbReference type="InterPro" id="IPR057452">
    <property type="entry name" value="BRWD/PHIP_N"/>
</dbReference>
<keyword evidence="1" id="KW-0853">WD repeat</keyword>
<protein>
    <recommendedName>
        <fullName evidence="5">Bromo domain-containing protein</fullName>
    </recommendedName>
</protein>
<evidence type="ECO:0000256" key="2">
    <source>
        <dbReference type="ARBA" id="ARBA00022737"/>
    </source>
</evidence>
<feature type="compositionally biased region" description="Polar residues" evidence="4">
    <location>
        <begin position="2052"/>
        <end position="2064"/>
    </location>
</feature>
<feature type="compositionally biased region" description="Low complexity" evidence="4">
    <location>
        <begin position="1588"/>
        <end position="1612"/>
    </location>
</feature>
<dbReference type="Gene3D" id="1.20.920.10">
    <property type="entry name" value="Bromodomain-like"/>
    <property type="match status" value="2"/>
</dbReference>
<evidence type="ECO:0000259" key="5">
    <source>
        <dbReference type="PROSITE" id="PS50014"/>
    </source>
</evidence>
<dbReference type="FunFam" id="1.20.920.10:FF:000066">
    <property type="entry name" value="Transcription initiation factor TFIID subunit 1"/>
    <property type="match status" value="1"/>
</dbReference>
<dbReference type="PROSITE" id="PS50294">
    <property type="entry name" value="WD_REPEATS_REGION"/>
    <property type="match status" value="5"/>
</dbReference>
<feature type="region of interest" description="Disordered" evidence="4">
    <location>
        <begin position="634"/>
        <end position="657"/>
    </location>
</feature>
<dbReference type="Pfam" id="PF00400">
    <property type="entry name" value="WD40"/>
    <property type="match status" value="8"/>
</dbReference>
<dbReference type="FunFam" id="2.130.10.10:FF:000997">
    <property type="entry name" value="AGAP002030-PA-like protein"/>
    <property type="match status" value="1"/>
</dbReference>
<dbReference type="InterPro" id="IPR052060">
    <property type="entry name" value="Bromo_WD_repeat"/>
</dbReference>
<dbReference type="SMART" id="SM00297">
    <property type="entry name" value="BROMO"/>
    <property type="match status" value="2"/>
</dbReference>
<feature type="compositionally biased region" description="Gly residues" evidence="4">
    <location>
        <begin position="1800"/>
        <end position="1809"/>
    </location>
</feature>
<feature type="compositionally biased region" description="Low complexity" evidence="4">
    <location>
        <begin position="1751"/>
        <end position="1768"/>
    </location>
</feature>
<feature type="compositionally biased region" description="Low complexity" evidence="4">
    <location>
        <begin position="2222"/>
        <end position="2236"/>
    </location>
</feature>
<feature type="compositionally biased region" description="Acidic residues" evidence="4">
    <location>
        <begin position="2606"/>
        <end position="2621"/>
    </location>
</feature>
<dbReference type="PROSITE" id="PS00678">
    <property type="entry name" value="WD_REPEATS_1"/>
    <property type="match status" value="3"/>
</dbReference>
<feature type="compositionally biased region" description="Low complexity" evidence="4">
    <location>
        <begin position="919"/>
        <end position="928"/>
    </location>
</feature>
<feature type="domain" description="Bromo" evidence="5">
    <location>
        <begin position="1266"/>
        <end position="1336"/>
    </location>
</feature>
<feature type="compositionally biased region" description="Gly residues" evidence="4">
    <location>
        <begin position="1884"/>
        <end position="1894"/>
    </location>
</feature>
<dbReference type="VEuPathDB" id="VectorBase:AATE012248"/>
<dbReference type="PRINTS" id="PR00503">
    <property type="entry name" value="BROMODOMAIN"/>
</dbReference>
<dbReference type="InterPro" id="IPR001487">
    <property type="entry name" value="Bromodomain"/>
</dbReference>
<dbReference type="InterPro" id="IPR057451">
    <property type="entry name" value="BRWD/PHIP_AD"/>
</dbReference>
<evidence type="ECO:0000256" key="1">
    <source>
        <dbReference type="ARBA" id="ARBA00022574"/>
    </source>
</evidence>
<dbReference type="CDD" id="cd00200">
    <property type="entry name" value="WD40"/>
    <property type="match status" value="1"/>
</dbReference>
<dbReference type="PANTHER" id="PTHR16266:SF17">
    <property type="entry name" value="BRWD3"/>
    <property type="match status" value="1"/>
</dbReference>
<feature type="compositionally biased region" description="Low complexity" evidence="4">
    <location>
        <begin position="702"/>
        <end position="717"/>
    </location>
</feature>
<dbReference type="FunFam" id="1.20.920.10:FF:000044">
    <property type="entry name" value="Bromodomain and WD repeat domain-containing 1"/>
    <property type="match status" value="1"/>
</dbReference>
<feature type="compositionally biased region" description="Gly residues" evidence="4">
    <location>
        <begin position="836"/>
        <end position="864"/>
    </location>
</feature>
<feature type="compositionally biased region" description="Low complexity" evidence="4">
    <location>
        <begin position="728"/>
        <end position="740"/>
    </location>
</feature>